<dbReference type="InterPro" id="IPR013216">
    <property type="entry name" value="Methyltransf_11"/>
</dbReference>
<dbReference type="EC" id="2.1.1.197" evidence="3 8"/>
<comment type="similarity">
    <text evidence="8">Belongs to the methyltransferase superfamily.</text>
</comment>
<accession>A0AB36INB4</accession>
<dbReference type="GO" id="GO:0010340">
    <property type="term" value="F:carboxyl-O-methyltransferase activity"/>
    <property type="evidence" value="ECO:0007669"/>
    <property type="project" value="UniProtKB-UniRule"/>
</dbReference>
<comment type="catalytic activity">
    <reaction evidence="1 8">
        <text>malonyl-[ACP] + S-adenosyl-L-methionine = malonyl-[ACP] methyl ester + S-adenosyl-L-homocysteine</text>
        <dbReference type="Rhea" id="RHEA:17105"/>
        <dbReference type="Rhea" id="RHEA-COMP:9623"/>
        <dbReference type="Rhea" id="RHEA-COMP:9954"/>
        <dbReference type="ChEBI" id="CHEBI:57856"/>
        <dbReference type="ChEBI" id="CHEBI:59789"/>
        <dbReference type="ChEBI" id="CHEBI:78449"/>
        <dbReference type="ChEBI" id="CHEBI:78845"/>
        <dbReference type="EC" id="2.1.1.197"/>
    </reaction>
</comment>
<dbReference type="PANTHER" id="PTHR13090">
    <property type="entry name" value="ARGININE-HYDROXYLASE NDUFAF5, MITOCHONDRIAL"/>
    <property type="match status" value="1"/>
</dbReference>
<keyword evidence="7 8" id="KW-0093">Biotin biosynthesis</keyword>
<dbReference type="GO" id="GO:0102130">
    <property type="term" value="F:malonyl-CoA methyltransferase activity"/>
    <property type="evidence" value="ECO:0007669"/>
    <property type="project" value="UniProtKB-EC"/>
</dbReference>
<dbReference type="HAMAP" id="MF_00835">
    <property type="entry name" value="BioC"/>
    <property type="match status" value="1"/>
</dbReference>
<dbReference type="Proteomes" id="UP000242412">
    <property type="component" value="Unassembled WGS sequence"/>
</dbReference>
<dbReference type="PANTHER" id="PTHR13090:SF1">
    <property type="entry name" value="ARGININE-HYDROXYLASE NDUFAF5, MITOCHONDRIAL"/>
    <property type="match status" value="1"/>
</dbReference>
<evidence type="ECO:0000256" key="2">
    <source>
        <dbReference type="ARBA" id="ARBA00004746"/>
    </source>
</evidence>
<dbReference type="GO" id="GO:0032259">
    <property type="term" value="P:methylation"/>
    <property type="evidence" value="ECO:0007669"/>
    <property type="project" value="UniProtKB-KW"/>
</dbReference>
<evidence type="ECO:0000256" key="4">
    <source>
        <dbReference type="ARBA" id="ARBA00022603"/>
    </source>
</evidence>
<dbReference type="Pfam" id="PF08241">
    <property type="entry name" value="Methyltransf_11"/>
    <property type="match status" value="1"/>
</dbReference>
<evidence type="ECO:0000256" key="1">
    <source>
        <dbReference type="ARBA" id="ARBA00000852"/>
    </source>
</evidence>
<evidence type="ECO:0000256" key="6">
    <source>
        <dbReference type="ARBA" id="ARBA00022691"/>
    </source>
</evidence>
<keyword evidence="5 8" id="KW-0808">Transferase</keyword>
<evidence type="ECO:0000256" key="8">
    <source>
        <dbReference type="HAMAP-Rule" id="MF_00835"/>
    </source>
</evidence>
<dbReference type="EMBL" id="MPJJ01000006">
    <property type="protein sequence ID" value="OLV27631.1"/>
    <property type="molecule type" value="Genomic_DNA"/>
</dbReference>
<dbReference type="CDD" id="cd02440">
    <property type="entry name" value="AdoMet_MTases"/>
    <property type="match status" value="1"/>
</dbReference>
<keyword evidence="4 8" id="KW-0489">Methyltransferase</keyword>
<dbReference type="GO" id="GO:0008757">
    <property type="term" value="F:S-adenosylmethionine-dependent methyltransferase activity"/>
    <property type="evidence" value="ECO:0007669"/>
    <property type="project" value="InterPro"/>
</dbReference>
<sequence length="260" mass="29835">MESLTSVDKSRIQQAFQKALNSYDEHALIQQKMNIKLMTHLQDYLPNGSLDSVLELGCGSGMLSTLLQKQISANYWLFNDLCDVRTKLAKKLPQAFDFYCGDAEHFPLSQQFNLIASASAVQWFHQPDAFIPHCKTGLKTNGLLAVATFGEDNLKEVRHITNIGLNYPTLSQWQNWLEQDFELLWCDDVNVILEFDTPLDVLKHLKYTGVTATNQKNWTRKNLNKFIDDYLQAFSLPSGKVRLTYHPLFFIARYPHDGNQ</sequence>
<dbReference type="AlphaFoldDB" id="A0AB36INB4"/>
<reference evidence="10 11" key="1">
    <citation type="submission" date="2016-11" db="EMBL/GenBank/DDBJ databases">
        <title>Simultaneous identification of Haemophilus influenzae and Haemophilus haemolyticus using TaqMan real-time PCR.</title>
        <authorList>
            <person name="Price E.P."/>
            <person name="Sarovich D.S."/>
            <person name="Harris T.M."/>
            <person name="Spargo J.C."/>
            <person name="Nosworthy E."/>
            <person name="Beissbarth J."/>
            <person name="Chang A.B."/>
            <person name="Smith-Vaughan H.C."/>
        </authorList>
    </citation>
    <scope>NUCLEOTIDE SEQUENCE [LARGE SCALE GENOMIC DNA]</scope>
    <source>
        <strain evidence="10 11">60884 B Hi-2</strain>
    </source>
</reference>
<dbReference type="GO" id="GO:0009102">
    <property type="term" value="P:biotin biosynthetic process"/>
    <property type="evidence" value="ECO:0007669"/>
    <property type="project" value="UniProtKB-UniRule"/>
</dbReference>
<evidence type="ECO:0000259" key="9">
    <source>
        <dbReference type="Pfam" id="PF08241"/>
    </source>
</evidence>
<evidence type="ECO:0000256" key="7">
    <source>
        <dbReference type="ARBA" id="ARBA00022756"/>
    </source>
</evidence>
<dbReference type="InterPro" id="IPR011814">
    <property type="entry name" value="BioC"/>
</dbReference>
<keyword evidence="6 8" id="KW-0949">S-adenosyl-L-methionine</keyword>
<evidence type="ECO:0000313" key="11">
    <source>
        <dbReference type="Proteomes" id="UP000242412"/>
    </source>
</evidence>
<evidence type="ECO:0000256" key="5">
    <source>
        <dbReference type="ARBA" id="ARBA00022679"/>
    </source>
</evidence>
<name>A0AB36INB4_HAEPA</name>
<comment type="caution">
    <text evidence="10">The sequence shown here is derived from an EMBL/GenBank/DDBJ whole genome shotgun (WGS) entry which is preliminary data.</text>
</comment>
<dbReference type="Gene3D" id="3.40.50.150">
    <property type="entry name" value="Vaccinia Virus protein VP39"/>
    <property type="match status" value="1"/>
</dbReference>
<comment type="function">
    <text evidence="8">Converts the free carboxyl group of a malonyl-thioester to its methyl ester by transfer of a methyl group from S-adenosyl-L-methionine (SAM). It allows to synthesize pimeloyl-ACP via the fatty acid synthetic pathway.</text>
</comment>
<dbReference type="NCBIfam" id="TIGR02072">
    <property type="entry name" value="BioC"/>
    <property type="match status" value="1"/>
</dbReference>
<dbReference type="SUPFAM" id="SSF53335">
    <property type="entry name" value="S-adenosyl-L-methionine-dependent methyltransferases"/>
    <property type="match status" value="1"/>
</dbReference>
<protein>
    <recommendedName>
        <fullName evidence="3 8">Malonyl-[acyl-carrier protein] O-methyltransferase</fullName>
        <shortName evidence="8">Malonyl-ACP O-methyltransferase</shortName>
        <ecNumber evidence="3 8">2.1.1.197</ecNumber>
    </recommendedName>
    <alternativeName>
        <fullName evidence="8">Biotin synthesis protein BioC</fullName>
    </alternativeName>
</protein>
<evidence type="ECO:0000256" key="3">
    <source>
        <dbReference type="ARBA" id="ARBA00012327"/>
    </source>
</evidence>
<proteinExistence type="inferred from homology"/>
<dbReference type="InterPro" id="IPR029063">
    <property type="entry name" value="SAM-dependent_MTases_sf"/>
</dbReference>
<feature type="domain" description="Methyltransferase type 11" evidence="9">
    <location>
        <begin position="54"/>
        <end position="145"/>
    </location>
</feature>
<gene>
    <name evidence="8" type="primary">bioC</name>
    <name evidence="10" type="ORF">BSO15_03605</name>
</gene>
<comment type="pathway">
    <text evidence="2 8">Cofactor biosynthesis; biotin biosynthesis.</text>
</comment>
<organism evidence="10 11">
    <name type="scientific">Haemophilus parainfluenzae</name>
    <dbReference type="NCBI Taxonomy" id="729"/>
    <lineage>
        <taxon>Bacteria</taxon>
        <taxon>Pseudomonadati</taxon>
        <taxon>Pseudomonadota</taxon>
        <taxon>Gammaproteobacteria</taxon>
        <taxon>Pasteurellales</taxon>
        <taxon>Pasteurellaceae</taxon>
        <taxon>Haemophilus</taxon>
    </lineage>
</organism>
<dbReference type="RefSeq" id="WP_075875354.1">
    <property type="nucleotide sequence ID" value="NZ_MPJJ01000006.1"/>
</dbReference>
<evidence type="ECO:0000313" key="10">
    <source>
        <dbReference type="EMBL" id="OLV27631.1"/>
    </source>
</evidence>
<dbReference type="InterPro" id="IPR050602">
    <property type="entry name" value="Malonyl-ACP_OMT"/>
</dbReference>